<proteinExistence type="predicted"/>
<protein>
    <recommendedName>
        <fullName evidence="5">von Willebrand factor A domain-containing protein 5A-like</fullName>
    </recommendedName>
</protein>
<dbReference type="PROSITE" id="PS51468">
    <property type="entry name" value="VIT"/>
    <property type="match status" value="1"/>
</dbReference>
<gene>
    <name evidence="3" type="primary">VWA5A</name>
</gene>
<dbReference type="InterPro" id="IPR036465">
    <property type="entry name" value="vWFA_dom_sf"/>
</dbReference>
<reference evidence="3" key="3">
    <citation type="submission" date="2025-09" db="UniProtKB">
        <authorList>
            <consortium name="Ensembl"/>
        </authorList>
    </citation>
    <scope>IDENTIFICATION</scope>
</reference>
<organism evidence="3 4">
    <name type="scientific">Oreochromis aureus</name>
    <name type="common">Israeli tilapia</name>
    <name type="synonym">Chromis aureus</name>
    <dbReference type="NCBI Taxonomy" id="47969"/>
    <lineage>
        <taxon>Eukaryota</taxon>
        <taxon>Metazoa</taxon>
        <taxon>Chordata</taxon>
        <taxon>Craniata</taxon>
        <taxon>Vertebrata</taxon>
        <taxon>Euteleostomi</taxon>
        <taxon>Actinopterygii</taxon>
        <taxon>Neopterygii</taxon>
        <taxon>Teleostei</taxon>
        <taxon>Neoteleostei</taxon>
        <taxon>Acanthomorphata</taxon>
        <taxon>Ovalentaria</taxon>
        <taxon>Cichlomorphae</taxon>
        <taxon>Cichliformes</taxon>
        <taxon>Cichlidae</taxon>
        <taxon>African cichlids</taxon>
        <taxon>Pseudocrenilabrinae</taxon>
        <taxon>Oreochromini</taxon>
        <taxon>Oreochromis</taxon>
    </lineage>
</organism>
<dbReference type="SUPFAM" id="SSF53300">
    <property type="entry name" value="vWA-like"/>
    <property type="match status" value="1"/>
</dbReference>
<dbReference type="Ensembl" id="ENSOABT00000080731.1">
    <property type="protein sequence ID" value="ENSOABP00000062416.1"/>
    <property type="gene ID" value="ENSOABG00000029669.1"/>
</dbReference>
<evidence type="ECO:0008006" key="5">
    <source>
        <dbReference type="Google" id="ProtNLM"/>
    </source>
</evidence>
<feature type="domain" description="VIT" evidence="2">
    <location>
        <begin position="1"/>
        <end position="131"/>
    </location>
</feature>
<feature type="domain" description="VWFA" evidence="1">
    <location>
        <begin position="275"/>
        <end position="443"/>
    </location>
</feature>
<sequence>MMRACGLLTARKEPVPLKSIEVQLEVRDHVATVVSTLNYENKEDKPLEAVFVFPLPGDAAVCHFSAKIGQTQIVAEVKEKQKAREEYDDALSSGQQAFLLEESDQSPDIFSLSVGSLPPGESASIRLEYVTELSVQADDGLRFCLPAVLNPRYQPQGAGIQVTFVPASLVPYSLSFSARVSSPRPISKVESNCSLDPLQYLNTDQIQVKLAAEHKFDRDVELLIYYKDAHQPTAVVEAGQASAEPGSLMGDPVVMVSLYPEFPQSVMSSLASCGEFVFLMDRSGSMSNTRISSARDTLLLLLKSLPMGCYFNIYSFGSRYEHIFPKSVEYSQQTMEEALKTVEQMEANLGGTEILQPLKHIYSQPCIPSQPRQLFVFTDGEVGNTKEVIDLVKKNSDSHRCFSFGIGEGASSALINGMAKEGGGHAQFITGTERMQPKVMQSLRFALQPAVVDISVTWDLPKEVSVTVLSPPITALFQGQRSLIYAQLTGQSPVNSCSKNMSVLLYRLTVHKLGARTLIRSLEEGEDRGWQDTKVKEKVVQLSVQSGISSSLTAFIAVFNNNGEAIQGPLLHKNISKHGEFLKARTKTFTHNSEDQNYGKRPRVRQVLRSMLNEKSKIWASTPARKLLIMHGVSAQVQDPLLQTRDPLLQLVSLQEATGKWLLDPALPTALGKTNEEVEKSKPVLANKEIWATILALIWLHGLKMDSKNEWDLLAMKAASWLRAQNAPWVTECVEAANLLLGCSVTKEALGL</sequence>
<dbReference type="PROSITE" id="PS50234">
    <property type="entry name" value="VWFA"/>
    <property type="match status" value="1"/>
</dbReference>
<dbReference type="PANTHER" id="PTHR45737">
    <property type="entry name" value="VON WILLEBRAND FACTOR A DOMAIN-CONTAINING PROTEIN 5A"/>
    <property type="match status" value="1"/>
</dbReference>
<evidence type="ECO:0000259" key="1">
    <source>
        <dbReference type="PROSITE" id="PS50234"/>
    </source>
</evidence>
<dbReference type="Gene3D" id="3.40.50.410">
    <property type="entry name" value="von Willebrand factor, type A domain"/>
    <property type="match status" value="1"/>
</dbReference>
<evidence type="ECO:0000313" key="4">
    <source>
        <dbReference type="Proteomes" id="UP000472276"/>
    </source>
</evidence>
<reference evidence="4" key="1">
    <citation type="submission" date="2020-03" db="EMBL/GenBank/DDBJ databases">
        <title>Evolution of repeat sequences and sex chromosomes of tilapia species revealed by chromosome-level genomes.</title>
        <authorList>
            <person name="Xu L."/>
            <person name="Tao W."/>
            <person name="Wang D."/>
            <person name="Zhou Q."/>
        </authorList>
    </citation>
    <scope>NUCLEOTIDE SEQUENCE [LARGE SCALE GENOMIC DNA]</scope>
    <source>
        <strain evidence="4">Israel</strain>
    </source>
</reference>
<reference evidence="3" key="2">
    <citation type="submission" date="2025-08" db="UniProtKB">
        <authorList>
            <consortium name="Ensembl"/>
        </authorList>
    </citation>
    <scope>IDENTIFICATION</scope>
</reference>
<dbReference type="Proteomes" id="UP000472276">
    <property type="component" value="Unassembled WGS sequence"/>
</dbReference>
<dbReference type="PANTHER" id="PTHR45737:SF6">
    <property type="entry name" value="VON WILLEBRAND FACTOR A DOMAIN-CONTAINING PROTEIN 5A"/>
    <property type="match status" value="1"/>
</dbReference>
<dbReference type="InterPro" id="IPR013694">
    <property type="entry name" value="VIT"/>
</dbReference>
<dbReference type="Pfam" id="PF13768">
    <property type="entry name" value="VWA_3"/>
    <property type="match status" value="1"/>
</dbReference>
<evidence type="ECO:0000259" key="2">
    <source>
        <dbReference type="PROSITE" id="PS51468"/>
    </source>
</evidence>
<dbReference type="AlphaFoldDB" id="A0AAZ1X369"/>
<name>A0AAZ1X369_OREAU</name>
<dbReference type="SMART" id="SM00609">
    <property type="entry name" value="VIT"/>
    <property type="match status" value="1"/>
</dbReference>
<accession>A0AAZ1X369</accession>
<dbReference type="Pfam" id="PF08487">
    <property type="entry name" value="VIT"/>
    <property type="match status" value="1"/>
</dbReference>
<evidence type="ECO:0000313" key="3">
    <source>
        <dbReference type="Ensembl" id="ENSOABP00000062416.1"/>
    </source>
</evidence>
<dbReference type="InterPro" id="IPR002035">
    <property type="entry name" value="VWF_A"/>
</dbReference>
<dbReference type="SMART" id="SM00327">
    <property type="entry name" value="VWA"/>
    <property type="match status" value="1"/>
</dbReference>
<keyword evidence="4" id="KW-1185">Reference proteome</keyword>